<dbReference type="FunFam" id="3.40.640.10:FF:000030">
    <property type="entry name" value="Low-specificity L-threonine aldolase"/>
    <property type="match status" value="1"/>
</dbReference>
<dbReference type="InterPro" id="IPR015424">
    <property type="entry name" value="PyrdxlP-dep_Trfase"/>
</dbReference>
<keyword evidence="4" id="KW-0456">Lyase</keyword>
<dbReference type="GO" id="GO:0006545">
    <property type="term" value="P:glycine biosynthetic process"/>
    <property type="evidence" value="ECO:0007669"/>
    <property type="project" value="TreeGrafter"/>
</dbReference>
<evidence type="ECO:0000313" key="7">
    <source>
        <dbReference type="EMBL" id="EWM28547.1"/>
    </source>
</evidence>
<comment type="similarity">
    <text evidence="2">Belongs to the threonine aldolase family.</text>
</comment>
<evidence type="ECO:0000313" key="8">
    <source>
        <dbReference type="Proteomes" id="UP000019335"/>
    </source>
</evidence>
<dbReference type="EMBL" id="AZIL01000279">
    <property type="protein sequence ID" value="EWM28547.1"/>
    <property type="molecule type" value="Genomic_DNA"/>
</dbReference>
<dbReference type="GO" id="GO:0006567">
    <property type="term" value="P:L-threonine catabolic process"/>
    <property type="evidence" value="ECO:0007669"/>
    <property type="project" value="TreeGrafter"/>
</dbReference>
<dbReference type="Pfam" id="PF01212">
    <property type="entry name" value="Beta_elim_lyase"/>
    <property type="match status" value="1"/>
</dbReference>
<dbReference type="GO" id="GO:0005829">
    <property type="term" value="C:cytosol"/>
    <property type="evidence" value="ECO:0007669"/>
    <property type="project" value="TreeGrafter"/>
</dbReference>
<dbReference type="InterPro" id="IPR023603">
    <property type="entry name" value="Low_specificity_L-TA-like"/>
</dbReference>
<organism evidence="7 8">
    <name type="scientific">Nannochloropsis gaditana</name>
    <dbReference type="NCBI Taxonomy" id="72520"/>
    <lineage>
        <taxon>Eukaryota</taxon>
        <taxon>Sar</taxon>
        <taxon>Stramenopiles</taxon>
        <taxon>Ochrophyta</taxon>
        <taxon>Eustigmatophyceae</taxon>
        <taxon>Eustigmatales</taxon>
        <taxon>Monodopsidaceae</taxon>
        <taxon>Nannochloropsis</taxon>
    </lineage>
</organism>
<dbReference type="PIRSF" id="PIRSF017617">
    <property type="entry name" value="Thr_aldolase"/>
    <property type="match status" value="1"/>
</dbReference>
<dbReference type="NCBIfam" id="NF041359">
    <property type="entry name" value="GntG_guanitoxin"/>
    <property type="match status" value="1"/>
</dbReference>
<accession>W7TQZ9</accession>
<name>W7TQZ9_9STRA</name>
<evidence type="ECO:0000256" key="5">
    <source>
        <dbReference type="PIRSR" id="PIRSR017617-1"/>
    </source>
</evidence>
<keyword evidence="8" id="KW-1185">Reference proteome</keyword>
<dbReference type="SUPFAM" id="SSF53383">
    <property type="entry name" value="PLP-dependent transferases"/>
    <property type="match status" value="1"/>
</dbReference>
<dbReference type="InterPro" id="IPR015422">
    <property type="entry name" value="PyrdxlP-dep_Trfase_small"/>
</dbReference>
<evidence type="ECO:0000256" key="2">
    <source>
        <dbReference type="ARBA" id="ARBA00006966"/>
    </source>
</evidence>
<feature type="modified residue" description="N6-(pyridoxal phosphate)lysine" evidence="5">
    <location>
        <position position="269"/>
    </location>
</feature>
<dbReference type="InterPro" id="IPR001597">
    <property type="entry name" value="ArAA_b-elim_lyase/Thr_aldolase"/>
</dbReference>
<sequence length="433" mass="46945">MIRRSGSCTSFRGEGDIMKDDMYRGTLSRSVRSPKMAFAFRRTGNSCGNWGLRTTFRRSLTSSENEFRKPVELRSDTFTRPCDGMRKAMYNAEVGDVCYNEDKTVQRLEEAVAGLLGKEAGMFAASGTMTNLLALAAHCKRGDEILLGHQNHIYNYEGGGASALLGVAFHPVATLGDGTNRLSDLREAIRDDDFHFARTSLVAVETTHNKANGSPLPPSFMAEVGALCREHQLVFHVDGARLMNASVALEMPASEIVREADSVSLCLSKGLGAPIGSVLVGTHAIIKEAKRQRKVLGGGWRQAGSLAAAGLYALEHNVPMLERDHHNAQALATGFSQIPGVVCDPSCVSTNIVYFRVLGLPAGEVVRRLKEQYNVLLGIGAYRGDRLRAVTNLMVTEEDIARTVRAVAEIVGRTNREKVDRACAGFKETAVAG</sequence>
<comment type="caution">
    <text evidence="7">The sequence shown here is derived from an EMBL/GenBank/DDBJ whole genome shotgun (WGS) entry which is preliminary data.</text>
</comment>
<protein>
    <submittedName>
        <fullName evidence="7">Threonine aldolase</fullName>
    </submittedName>
</protein>
<dbReference type="AlphaFoldDB" id="W7TQZ9"/>
<dbReference type="Gene3D" id="3.40.640.10">
    <property type="entry name" value="Type I PLP-dependent aspartate aminotransferase-like (Major domain)"/>
    <property type="match status" value="1"/>
</dbReference>
<feature type="domain" description="Aromatic amino acid beta-eliminating lyase/threonine aldolase" evidence="6">
    <location>
        <begin position="72"/>
        <end position="355"/>
    </location>
</feature>
<evidence type="ECO:0000256" key="1">
    <source>
        <dbReference type="ARBA" id="ARBA00001933"/>
    </source>
</evidence>
<proteinExistence type="inferred from homology"/>
<dbReference type="InterPro" id="IPR015421">
    <property type="entry name" value="PyrdxlP-dep_Trfase_major"/>
</dbReference>
<gene>
    <name evidence="7" type="ORF">Naga_100009g106</name>
</gene>
<dbReference type="PANTHER" id="PTHR48097">
    <property type="entry name" value="L-THREONINE ALDOLASE-RELATED"/>
    <property type="match status" value="1"/>
</dbReference>
<dbReference type="Proteomes" id="UP000019335">
    <property type="component" value="Chromosome 4"/>
</dbReference>
<dbReference type="PANTHER" id="PTHR48097:SF9">
    <property type="entry name" value="L-THREONINE ALDOLASE"/>
    <property type="match status" value="1"/>
</dbReference>
<dbReference type="Gene3D" id="3.90.1150.10">
    <property type="entry name" value="Aspartate Aminotransferase, domain 1"/>
    <property type="match status" value="1"/>
</dbReference>
<evidence type="ECO:0000259" key="6">
    <source>
        <dbReference type="Pfam" id="PF01212"/>
    </source>
</evidence>
<dbReference type="OrthoDB" id="10261951at2759"/>
<keyword evidence="3" id="KW-0663">Pyridoxal phosphate</keyword>
<reference evidence="7 8" key="1">
    <citation type="journal article" date="2014" name="Mol. Plant">
        <title>Chromosome Scale Genome Assembly and Transcriptome Profiling of Nannochloropsis gaditana in Nitrogen Depletion.</title>
        <authorList>
            <person name="Corteggiani Carpinelli E."/>
            <person name="Telatin A."/>
            <person name="Vitulo N."/>
            <person name="Forcato C."/>
            <person name="D'Angelo M."/>
            <person name="Schiavon R."/>
            <person name="Vezzi A."/>
            <person name="Giacometti G.M."/>
            <person name="Morosinotto T."/>
            <person name="Valle G."/>
        </authorList>
    </citation>
    <scope>NUCLEOTIDE SEQUENCE [LARGE SCALE GENOMIC DNA]</scope>
    <source>
        <strain evidence="7 8">B-31</strain>
    </source>
</reference>
<dbReference type="GO" id="GO:0008732">
    <property type="term" value="F:L-allo-threonine aldolase activity"/>
    <property type="evidence" value="ECO:0007669"/>
    <property type="project" value="TreeGrafter"/>
</dbReference>
<comment type="cofactor">
    <cofactor evidence="1">
        <name>pyridoxal 5'-phosphate</name>
        <dbReference type="ChEBI" id="CHEBI:597326"/>
    </cofactor>
</comment>
<evidence type="ECO:0000256" key="3">
    <source>
        <dbReference type="ARBA" id="ARBA00022898"/>
    </source>
</evidence>
<evidence type="ECO:0000256" key="4">
    <source>
        <dbReference type="ARBA" id="ARBA00023239"/>
    </source>
</evidence>